<protein>
    <submittedName>
        <fullName evidence="2">SFRICE_028743</fullName>
    </submittedName>
</protein>
<gene>
    <name evidence="2" type="ORF">SFRICE_028743</name>
</gene>
<reference evidence="2" key="1">
    <citation type="submission" date="2016-07" db="EMBL/GenBank/DDBJ databases">
        <authorList>
            <person name="Bretaudeau A."/>
        </authorList>
    </citation>
    <scope>NUCLEOTIDE SEQUENCE</scope>
    <source>
        <strain evidence="2">Rice</strain>
        <tissue evidence="2">Whole body</tissue>
    </source>
</reference>
<feature type="region of interest" description="Disordered" evidence="1">
    <location>
        <begin position="24"/>
        <end position="49"/>
    </location>
</feature>
<sequence length="71" mass="8077">MYALQYASSDGARTALRALNCRTRRSHQTTDPVHPQPQLRGGLDPVTRRRPPRYLARVALPRIARPTTRTL</sequence>
<dbReference type="AlphaFoldDB" id="A0A2H1WBC8"/>
<evidence type="ECO:0000256" key="1">
    <source>
        <dbReference type="SAM" id="MobiDB-lite"/>
    </source>
</evidence>
<proteinExistence type="predicted"/>
<name>A0A2H1WBC8_SPOFR</name>
<accession>A0A2H1WBC8</accession>
<dbReference type="EMBL" id="ODYU01007531">
    <property type="protein sequence ID" value="SOQ50381.1"/>
    <property type="molecule type" value="Genomic_DNA"/>
</dbReference>
<organism evidence="2">
    <name type="scientific">Spodoptera frugiperda</name>
    <name type="common">Fall armyworm</name>
    <dbReference type="NCBI Taxonomy" id="7108"/>
    <lineage>
        <taxon>Eukaryota</taxon>
        <taxon>Metazoa</taxon>
        <taxon>Ecdysozoa</taxon>
        <taxon>Arthropoda</taxon>
        <taxon>Hexapoda</taxon>
        <taxon>Insecta</taxon>
        <taxon>Pterygota</taxon>
        <taxon>Neoptera</taxon>
        <taxon>Endopterygota</taxon>
        <taxon>Lepidoptera</taxon>
        <taxon>Glossata</taxon>
        <taxon>Ditrysia</taxon>
        <taxon>Noctuoidea</taxon>
        <taxon>Noctuidae</taxon>
        <taxon>Amphipyrinae</taxon>
        <taxon>Spodoptera</taxon>
    </lineage>
</organism>
<evidence type="ECO:0000313" key="2">
    <source>
        <dbReference type="EMBL" id="SOQ50381.1"/>
    </source>
</evidence>